<dbReference type="AlphaFoldDB" id="A0A6I4UHW8"/>
<dbReference type="OrthoDB" id="7392164at2"/>
<organism evidence="2 3">
    <name type="scientific">Erythrobacter ramosus</name>
    <dbReference type="NCBI Taxonomy" id="35811"/>
    <lineage>
        <taxon>Bacteria</taxon>
        <taxon>Pseudomonadati</taxon>
        <taxon>Pseudomonadota</taxon>
        <taxon>Alphaproteobacteria</taxon>
        <taxon>Sphingomonadales</taxon>
        <taxon>Erythrobacteraceae</taxon>
        <taxon>Erythrobacter/Porphyrobacter group</taxon>
        <taxon>Erythrobacter</taxon>
    </lineage>
</organism>
<gene>
    <name evidence="1" type="ORF">FHS52_002184</name>
    <name evidence="2" type="ORF">GRI59_08785</name>
</gene>
<dbReference type="Proteomes" id="UP000548685">
    <property type="component" value="Unassembled WGS sequence"/>
</dbReference>
<name>A0A6I4UHW8_9SPHN</name>
<dbReference type="RefSeq" id="WP_160760826.1">
    <property type="nucleotide sequence ID" value="NZ_BAAADZ010000010.1"/>
</dbReference>
<dbReference type="EMBL" id="WTYB01000002">
    <property type="protein sequence ID" value="MXP38701.1"/>
    <property type="molecule type" value="Genomic_DNA"/>
</dbReference>
<accession>A0A6I4UHW8</accession>
<comment type="caution">
    <text evidence="2">The sequence shown here is derived from an EMBL/GenBank/DDBJ whole genome shotgun (WGS) entry which is preliminary data.</text>
</comment>
<sequence length="76" mass="8174">MTADRIATALARIETAIARIDAASSDIAREATANAESKAAGSSARVIELVNVHERLREQVAESLRELDDILAKLED</sequence>
<evidence type="ECO:0000313" key="4">
    <source>
        <dbReference type="Proteomes" id="UP000548685"/>
    </source>
</evidence>
<evidence type="ECO:0000313" key="3">
    <source>
        <dbReference type="Proteomes" id="UP000430021"/>
    </source>
</evidence>
<evidence type="ECO:0000313" key="2">
    <source>
        <dbReference type="EMBL" id="MXP38701.1"/>
    </source>
</evidence>
<dbReference type="EMBL" id="JACICE010000002">
    <property type="protein sequence ID" value="MBB3776215.1"/>
    <property type="molecule type" value="Genomic_DNA"/>
</dbReference>
<protein>
    <submittedName>
        <fullName evidence="2">Uncharacterized protein</fullName>
    </submittedName>
</protein>
<dbReference type="Proteomes" id="UP000430021">
    <property type="component" value="Unassembled WGS sequence"/>
</dbReference>
<reference evidence="1 4" key="2">
    <citation type="submission" date="2020-08" db="EMBL/GenBank/DDBJ databases">
        <title>Genomic Encyclopedia of Type Strains, Phase IV (KMG-IV): sequencing the most valuable type-strain genomes for metagenomic binning, comparative biology and taxonomic classification.</title>
        <authorList>
            <person name="Goeker M."/>
        </authorList>
    </citation>
    <scope>NUCLEOTIDE SEQUENCE [LARGE SCALE GENOMIC DNA]</scope>
    <source>
        <strain evidence="1 4">DSM 8510</strain>
    </source>
</reference>
<keyword evidence="4" id="KW-1185">Reference proteome</keyword>
<evidence type="ECO:0000313" key="1">
    <source>
        <dbReference type="EMBL" id="MBB3776215.1"/>
    </source>
</evidence>
<reference evidence="2 3" key="1">
    <citation type="submission" date="2019-12" db="EMBL/GenBank/DDBJ databases">
        <title>Genomic-based taxomic classification of the family Erythrobacteraceae.</title>
        <authorList>
            <person name="Xu L."/>
        </authorList>
    </citation>
    <scope>NUCLEOTIDE SEQUENCE [LARGE SCALE GENOMIC DNA]</scope>
    <source>
        <strain evidence="2 3">JCM 10282</strain>
    </source>
</reference>
<proteinExistence type="predicted"/>